<accession>A0AAN8G0Y1</accession>
<feature type="chain" id="PRO_5042824648" evidence="1">
    <location>
        <begin position="23"/>
        <end position="256"/>
    </location>
</feature>
<feature type="signal peptide" evidence="1">
    <location>
        <begin position="1"/>
        <end position="22"/>
    </location>
</feature>
<dbReference type="AlphaFoldDB" id="A0AAN8G0Y1"/>
<gene>
    <name evidence="2" type="ORF">SNE40_022553</name>
</gene>
<protein>
    <submittedName>
        <fullName evidence="2">Uncharacterized protein</fullName>
    </submittedName>
</protein>
<keyword evidence="1" id="KW-0732">Signal</keyword>
<comment type="caution">
    <text evidence="2">The sequence shown here is derived from an EMBL/GenBank/DDBJ whole genome shotgun (WGS) entry which is preliminary data.</text>
</comment>
<sequence length="256" mass="29504">MEMMDMTTLVLLSMTLLSQTNGSPVRHNIIKRETNKAKQQNYYVFWKVLKTRLIPQTDLLQKEVADMFNDMCAVEKYGRNDAGVDCWQFAINEAERLNLPQSPENNVLSTKNSKKFMQRLVKSTVRILAMYSQSLPMISAEYLDEINCTTLTDACAWRITSVERNLKELTKDLYEEMKNFFGIKKDLSRLQPENLFKDNPTPGEQMALLYSLSVELIETKAALEYVVQTTWDIHILKASGLKRKLKMVSIKDSLGL</sequence>
<name>A0AAN8G0Y1_PATCE</name>
<evidence type="ECO:0000256" key="1">
    <source>
        <dbReference type="SAM" id="SignalP"/>
    </source>
</evidence>
<organism evidence="2 3">
    <name type="scientific">Patella caerulea</name>
    <name type="common">Rayed Mediterranean limpet</name>
    <dbReference type="NCBI Taxonomy" id="87958"/>
    <lineage>
        <taxon>Eukaryota</taxon>
        <taxon>Metazoa</taxon>
        <taxon>Spiralia</taxon>
        <taxon>Lophotrochozoa</taxon>
        <taxon>Mollusca</taxon>
        <taxon>Gastropoda</taxon>
        <taxon>Patellogastropoda</taxon>
        <taxon>Patelloidea</taxon>
        <taxon>Patellidae</taxon>
        <taxon>Patella</taxon>
    </lineage>
</organism>
<reference evidence="2 3" key="1">
    <citation type="submission" date="2024-01" db="EMBL/GenBank/DDBJ databases">
        <title>The genome of the rayed Mediterranean limpet Patella caerulea (Linnaeus, 1758).</title>
        <authorList>
            <person name="Anh-Thu Weber A."/>
            <person name="Halstead-Nussloch G."/>
        </authorList>
    </citation>
    <scope>NUCLEOTIDE SEQUENCE [LARGE SCALE GENOMIC DNA]</scope>
    <source>
        <strain evidence="2">AATW-2023a</strain>
        <tissue evidence="2">Whole specimen</tissue>
    </source>
</reference>
<evidence type="ECO:0000313" key="3">
    <source>
        <dbReference type="Proteomes" id="UP001347796"/>
    </source>
</evidence>
<evidence type="ECO:0000313" key="2">
    <source>
        <dbReference type="EMBL" id="KAK6165668.1"/>
    </source>
</evidence>
<keyword evidence="3" id="KW-1185">Reference proteome</keyword>
<proteinExistence type="predicted"/>
<dbReference type="EMBL" id="JAZGQO010000021">
    <property type="protein sequence ID" value="KAK6165668.1"/>
    <property type="molecule type" value="Genomic_DNA"/>
</dbReference>
<dbReference type="Proteomes" id="UP001347796">
    <property type="component" value="Unassembled WGS sequence"/>
</dbReference>